<organism evidence="4 5">
    <name type="scientific">Punica granatum</name>
    <name type="common">Pomegranate</name>
    <dbReference type="NCBI Taxonomy" id="22663"/>
    <lineage>
        <taxon>Eukaryota</taxon>
        <taxon>Viridiplantae</taxon>
        <taxon>Streptophyta</taxon>
        <taxon>Embryophyta</taxon>
        <taxon>Tracheophyta</taxon>
        <taxon>Spermatophyta</taxon>
        <taxon>Magnoliopsida</taxon>
        <taxon>eudicotyledons</taxon>
        <taxon>Gunneridae</taxon>
        <taxon>Pentapetalae</taxon>
        <taxon>rosids</taxon>
        <taxon>malvids</taxon>
        <taxon>Myrtales</taxon>
        <taxon>Lythraceae</taxon>
        <taxon>Punica</taxon>
    </lineage>
</organism>
<protein>
    <submittedName>
        <fullName evidence="7">F-box/WD-40 repeat-containing protein At3g52030 isoform X2</fullName>
    </submittedName>
</protein>
<evidence type="ECO:0000256" key="1">
    <source>
        <dbReference type="ARBA" id="ARBA00022574"/>
    </source>
</evidence>
<evidence type="ECO:0000259" key="3">
    <source>
        <dbReference type="Pfam" id="PF12937"/>
    </source>
</evidence>
<keyword evidence="6" id="KW-1185">Reference proteome</keyword>
<dbReference type="InterPro" id="IPR015943">
    <property type="entry name" value="WD40/YVTN_repeat-like_dom_sf"/>
</dbReference>
<evidence type="ECO:0000313" key="7">
    <source>
        <dbReference type="RefSeq" id="XP_031377484.1"/>
    </source>
</evidence>
<dbReference type="PANTHER" id="PTHR44436:SF1">
    <property type="entry name" value="F-BOX_WD REPEAT-CONTAINING PROTEIN 2"/>
    <property type="match status" value="1"/>
</dbReference>
<name>A0A218X080_PUNGR</name>
<dbReference type="Pfam" id="PF12937">
    <property type="entry name" value="F-box-like"/>
    <property type="match status" value="1"/>
</dbReference>
<dbReference type="InterPro" id="IPR036322">
    <property type="entry name" value="WD40_repeat_dom_sf"/>
</dbReference>
<dbReference type="EMBL" id="MTKT01002495">
    <property type="protein sequence ID" value="OWM78407.1"/>
    <property type="molecule type" value="Genomic_DNA"/>
</dbReference>
<sequence length="433" mass="48187">MIRRSGPGGSSPAKKIAATEKTPINSVGQDALCTIFSLLGIFDLVRCSVVCKFWYKIINQKKLLQQFCCKHFANHGGLHDEPDISKKPWRFRLEELVMEHQKLSLTRGRVTIDQWKGHSIGVNQCRMKMGTILTGVGDKVMRLWSVESYKCLEEYSVPDTVSLVDFDFDESKIVGLIGTQLCLWRRNGQRSIFPPRAGTFPKGLCMRYLDPEAVIGCEDGSIRVFDMYSRKCSRIMRMHPGPVTCLSLSDDQFVFSGSSAGTIKVSHLSSDACVTTLRTPDITGIKALCYNPRSGLVFAGSSAGYVSCLDFRNRRKLWELRVSPSVLYSLGHMQNDDSTLVVGGMDGALHVLDQKTGEGLCSYVMDNTAASTSSGTVERRKGRRLSVDDYNSLIDKIPRTARPPVTCLAVGKNKVVTTQGKYIRLWKFTGHEL</sequence>
<keyword evidence="2" id="KW-0677">Repeat</keyword>
<dbReference type="PANTHER" id="PTHR44436">
    <property type="entry name" value="F-BOX/WD REPEAT-CONTAINING PROTEIN 2"/>
    <property type="match status" value="1"/>
</dbReference>
<dbReference type="InterPro" id="IPR001810">
    <property type="entry name" value="F-box_dom"/>
</dbReference>
<dbReference type="Proteomes" id="UP000197138">
    <property type="component" value="Unassembled WGS sequence"/>
</dbReference>
<reference evidence="7" key="4">
    <citation type="submission" date="2025-04" db="UniProtKB">
        <authorList>
            <consortium name="RefSeq"/>
        </authorList>
    </citation>
    <scope>IDENTIFICATION</scope>
    <source>
        <tissue evidence="7">Leaf</tissue>
    </source>
</reference>
<proteinExistence type="predicted"/>
<dbReference type="SMART" id="SM00320">
    <property type="entry name" value="WD40"/>
    <property type="match status" value="5"/>
</dbReference>
<dbReference type="InterPro" id="IPR042627">
    <property type="entry name" value="FBXW2"/>
</dbReference>
<dbReference type="Pfam" id="PF00400">
    <property type="entry name" value="WD40"/>
    <property type="match status" value="1"/>
</dbReference>
<reference evidence="4" key="2">
    <citation type="submission" date="2017-06" db="EMBL/GenBank/DDBJ databases">
        <title>The pomegranate genome and the genomics of punicalagin biosynthesis.</title>
        <authorList>
            <person name="Xu C."/>
        </authorList>
    </citation>
    <scope>NUCLEOTIDE SEQUENCE [LARGE SCALE GENOMIC DNA]</scope>
    <source>
        <tissue evidence="4">Fresh leaf</tissue>
    </source>
</reference>
<reference evidence="5" key="1">
    <citation type="journal article" date="2017" name="Plant J.">
        <title>The pomegranate (Punica granatum L.) genome and the genomics of punicalagin biosynthesis.</title>
        <authorList>
            <person name="Qin G."/>
            <person name="Xu C."/>
            <person name="Ming R."/>
            <person name="Tang H."/>
            <person name="Guyot R."/>
            <person name="Kramer E.M."/>
            <person name="Hu Y."/>
            <person name="Yi X."/>
            <person name="Qi Y."/>
            <person name="Xu X."/>
            <person name="Gao Z."/>
            <person name="Pan H."/>
            <person name="Jian J."/>
            <person name="Tian Y."/>
            <person name="Yue Z."/>
            <person name="Xu Y."/>
        </authorList>
    </citation>
    <scope>NUCLEOTIDE SEQUENCE [LARGE SCALE GENOMIC DNA]</scope>
    <source>
        <strain evidence="5">cv. Dabenzi</strain>
    </source>
</reference>
<accession>A0A218X080</accession>
<evidence type="ECO:0000313" key="5">
    <source>
        <dbReference type="Proteomes" id="UP000197138"/>
    </source>
</evidence>
<reference evidence="6" key="3">
    <citation type="journal article" date="2020" name="Plant Biotechnol. J.">
        <title>The pomegranate (Punica granatum L.) draft genome dissects genetic divergence between soft- and hard-seeded cultivars.</title>
        <authorList>
            <person name="Luo X."/>
            <person name="Li H."/>
            <person name="Wu Z."/>
            <person name="Yao W."/>
            <person name="Zhao P."/>
            <person name="Cao D."/>
            <person name="Yu H."/>
            <person name="Li K."/>
            <person name="Poudel K."/>
            <person name="Zhao D."/>
            <person name="Zhang F."/>
            <person name="Xia X."/>
            <person name="Chen L."/>
            <person name="Wang Q."/>
            <person name="Jing D."/>
            <person name="Cao S."/>
        </authorList>
    </citation>
    <scope>NUCLEOTIDE SEQUENCE [LARGE SCALE GENOMIC DNA]</scope>
</reference>
<dbReference type="GeneID" id="116192918"/>
<dbReference type="SUPFAM" id="SSF50978">
    <property type="entry name" value="WD40 repeat-like"/>
    <property type="match status" value="1"/>
</dbReference>
<keyword evidence="1" id="KW-0853">WD repeat</keyword>
<evidence type="ECO:0000256" key="2">
    <source>
        <dbReference type="ARBA" id="ARBA00022737"/>
    </source>
</evidence>
<evidence type="ECO:0000313" key="4">
    <source>
        <dbReference type="EMBL" id="OWM78407.1"/>
    </source>
</evidence>
<dbReference type="InterPro" id="IPR001680">
    <property type="entry name" value="WD40_rpt"/>
</dbReference>
<dbReference type="RefSeq" id="XP_031377484.1">
    <property type="nucleotide sequence ID" value="XM_031521624.1"/>
</dbReference>
<dbReference type="Proteomes" id="UP000515151">
    <property type="component" value="Chromosome 1"/>
</dbReference>
<dbReference type="Gene3D" id="1.20.1280.50">
    <property type="match status" value="1"/>
</dbReference>
<dbReference type="InterPro" id="IPR036047">
    <property type="entry name" value="F-box-like_dom_sf"/>
</dbReference>
<feature type="domain" description="F-box" evidence="3">
    <location>
        <begin position="30"/>
        <end position="69"/>
    </location>
</feature>
<evidence type="ECO:0000313" key="6">
    <source>
        <dbReference type="Proteomes" id="UP000515151"/>
    </source>
</evidence>
<gene>
    <name evidence="7" type="primary">LOC116192918</name>
    <name evidence="4" type="ORF">CDL15_Pgr016131</name>
</gene>
<dbReference type="SUPFAM" id="SSF81383">
    <property type="entry name" value="F-box domain"/>
    <property type="match status" value="1"/>
</dbReference>
<dbReference type="AlphaFoldDB" id="A0A218X080"/>
<dbReference type="Gene3D" id="2.130.10.10">
    <property type="entry name" value="YVTN repeat-like/Quinoprotein amine dehydrogenase"/>
    <property type="match status" value="2"/>
</dbReference>